<organism evidence="1">
    <name type="scientific">Anguilla anguilla</name>
    <name type="common">European freshwater eel</name>
    <name type="synonym">Muraena anguilla</name>
    <dbReference type="NCBI Taxonomy" id="7936"/>
    <lineage>
        <taxon>Eukaryota</taxon>
        <taxon>Metazoa</taxon>
        <taxon>Chordata</taxon>
        <taxon>Craniata</taxon>
        <taxon>Vertebrata</taxon>
        <taxon>Euteleostomi</taxon>
        <taxon>Actinopterygii</taxon>
        <taxon>Neopterygii</taxon>
        <taxon>Teleostei</taxon>
        <taxon>Anguilliformes</taxon>
        <taxon>Anguillidae</taxon>
        <taxon>Anguilla</taxon>
    </lineage>
</organism>
<dbReference type="AlphaFoldDB" id="A0A0E9UFS0"/>
<proteinExistence type="predicted"/>
<protein>
    <submittedName>
        <fullName evidence="1">Uncharacterized protein</fullName>
    </submittedName>
</protein>
<evidence type="ECO:0000313" key="1">
    <source>
        <dbReference type="EMBL" id="JAH64719.1"/>
    </source>
</evidence>
<accession>A0A0E9UFS0</accession>
<dbReference type="EMBL" id="GBXM01043858">
    <property type="protein sequence ID" value="JAH64719.1"/>
    <property type="molecule type" value="Transcribed_RNA"/>
</dbReference>
<reference evidence="1" key="1">
    <citation type="submission" date="2014-11" db="EMBL/GenBank/DDBJ databases">
        <authorList>
            <person name="Amaro Gonzalez C."/>
        </authorList>
    </citation>
    <scope>NUCLEOTIDE SEQUENCE</scope>
</reference>
<name>A0A0E9UFS0_ANGAN</name>
<reference evidence="1" key="2">
    <citation type="journal article" date="2015" name="Fish Shellfish Immunol.">
        <title>Early steps in the European eel (Anguilla anguilla)-Vibrio vulnificus interaction in the gills: Role of the RtxA13 toxin.</title>
        <authorList>
            <person name="Callol A."/>
            <person name="Pajuelo D."/>
            <person name="Ebbesson L."/>
            <person name="Teles M."/>
            <person name="MacKenzie S."/>
            <person name="Amaro C."/>
        </authorList>
    </citation>
    <scope>NUCLEOTIDE SEQUENCE</scope>
</reference>
<sequence>MFVVTCTQINIHRTRLCTNFSSSRLTTAFRP</sequence>